<dbReference type="Proteomes" id="UP000193986">
    <property type="component" value="Unassembled WGS sequence"/>
</dbReference>
<evidence type="ECO:0000313" key="3">
    <source>
        <dbReference type="Proteomes" id="UP000193986"/>
    </source>
</evidence>
<keyword evidence="1" id="KW-1133">Transmembrane helix</keyword>
<gene>
    <name evidence="2" type="ORF">BCR39DRAFT_345854</name>
</gene>
<keyword evidence="1" id="KW-0812">Transmembrane</keyword>
<evidence type="ECO:0000256" key="1">
    <source>
        <dbReference type="SAM" id="Phobius"/>
    </source>
</evidence>
<sequence length="70" mass="7862">MSDPLPQFPALYLASVAKYCLSCKSLTIFIVLVSNAVFSRLGTTEKALRRRICLGNRRECVLRGTPCRTR</sequence>
<feature type="transmembrane region" description="Helical" evidence="1">
    <location>
        <begin position="16"/>
        <end position="41"/>
    </location>
</feature>
<proteinExistence type="predicted"/>
<organism evidence="2 3">
    <name type="scientific">Naematelia encephala</name>
    <dbReference type="NCBI Taxonomy" id="71784"/>
    <lineage>
        <taxon>Eukaryota</taxon>
        <taxon>Fungi</taxon>
        <taxon>Dikarya</taxon>
        <taxon>Basidiomycota</taxon>
        <taxon>Agaricomycotina</taxon>
        <taxon>Tremellomycetes</taxon>
        <taxon>Tremellales</taxon>
        <taxon>Naemateliaceae</taxon>
        <taxon>Naematelia</taxon>
    </lineage>
</organism>
<protein>
    <submittedName>
        <fullName evidence="2">Uncharacterized protein</fullName>
    </submittedName>
</protein>
<dbReference type="EMBL" id="MCFC01000077">
    <property type="protein sequence ID" value="ORY23608.1"/>
    <property type="molecule type" value="Genomic_DNA"/>
</dbReference>
<dbReference type="AlphaFoldDB" id="A0A1Y2AM10"/>
<dbReference type="InParanoid" id="A0A1Y2AM10"/>
<name>A0A1Y2AM10_9TREE</name>
<keyword evidence="3" id="KW-1185">Reference proteome</keyword>
<reference evidence="2 3" key="1">
    <citation type="submission" date="2016-07" db="EMBL/GenBank/DDBJ databases">
        <title>Pervasive Adenine N6-methylation of Active Genes in Fungi.</title>
        <authorList>
            <consortium name="DOE Joint Genome Institute"/>
            <person name="Mondo S.J."/>
            <person name="Dannebaum R.O."/>
            <person name="Kuo R.C."/>
            <person name="Labutti K."/>
            <person name="Haridas S."/>
            <person name="Kuo A."/>
            <person name="Salamov A."/>
            <person name="Ahrendt S.R."/>
            <person name="Lipzen A."/>
            <person name="Sullivan W."/>
            <person name="Andreopoulos W.B."/>
            <person name="Clum A."/>
            <person name="Lindquist E."/>
            <person name="Daum C."/>
            <person name="Ramamoorthy G.K."/>
            <person name="Gryganskyi A."/>
            <person name="Culley D."/>
            <person name="Magnuson J.K."/>
            <person name="James T.Y."/>
            <person name="O'Malley M.A."/>
            <person name="Stajich J.E."/>
            <person name="Spatafora J.W."/>
            <person name="Visel A."/>
            <person name="Grigoriev I.V."/>
        </authorList>
    </citation>
    <scope>NUCLEOTIDE SEQUENCE [LARGE SCALE GENOMIC DNA]</scope>
    <source>
        <strain evidence="2 3">68-887.2</strain>
    </source>
</reference>
<accession>A0A1Y2AM10</accession>
<evidence type="ECO:0000313" key="2">
    <source>
        <dbReference type="EMBL" id="ORY23608.1"/>
    </source>
</evidence>
<comment type="caution">
    <text evidence="2">The sequence shown here is derived from an EMBL/GenBank/DDBJ whole genome shotgun (WGS) entry which is preliminary data.</text>
</comment>
<keyword evidence="1" id="KW-0472">Membrane</keyword>